<evidence type="ECO:0000256" key="2">
    <source>
        <dbReference type="ARBA" id="ARBA00022448"/>
    </source>
</evidence>
<dbReference type="InterPro" id="IPR017871">
    <property type="entry name" value="ABC_transporter-like_CS"/>
</dbReference>
<protein>
    <submittedName>
        <fullName evidence="6">Peptide/nickel transport system ATP-binding protein</fullName>
    </submittedName>
</protein>
<evidence type="ECO:0000256" key="1">
    <source>
        <dbReference type="ARBA" id="ARBA00005417"/>
    </source>
</evidence>
<dbReference type="GO" id="GO:0016887">
    <property type="term" value="F:ATP hydrolysis activity"/>
    <property type="evidence" value="ECO:0007669"/>
    <property type="project" value="InterPro"/>
</dbReference>
<proteinExistence type="inferred from homology"/>
<dbReference type="InterPro" id="IPR050319">
    <property type="entry name" value="ABC_transp_ATP-bind"/>
</dbReference>
<organism evidence="6 7">
    <name type="scientific">Vreelandella subterranea</name>
    <dbReference type="NCBI Taxonomy" id="416874"/>
    <lineage>
        <taxon>Bacteria</taxon>
        <taxon>Pseudomonadati</taxon>
        <taxon>Pseudomonadota</taxon>
        <taxon>Gammaproteobacteria</taxon>
        <taxon>Oceanospirillales</taxon>
        <taxon>Halomonadaceae</taxon>
        <taxon>Vreelandella</taxon>
    </lineage>
</organism>
<name>A0A1H9RLP4_9GAMM</name>
<keyword evidence="2" id="KW-0813">Transport</keyword>
<dbReference type="PROSITE" id="PS50893">
    <property type="entry name" value="ABC_TRANSPORTER_2"/>
    <property type="match status" value="1"/>
</dbReference>
<evidence type="ECO:0000313" key="7">
    <source>
        <dbReference type="Proteomes" id="UP000198505"/>
    </source>
</evidence>
<dbReference type="PROSITE" id="PS00211">
    <property type="entry name" value="ABC_TRANSPORTER_1"/>
    <property type="match status" value="1"/>
</dbReference>
<keyword evidence="7" id="KW-1185">Reference proteome</keyword>
<dbReference type="InterPro" id="IPR003439">
    <property type="entry name" value="ABC_transporter-like_ATP-bd"/>
</dbReference>
<dbReference type="PANTHER" id="PTHR43776:SF7">
    <property type="entry name" value="D,D-DIPEPTIDE TRANSPORT ATP-BINDING PROTEIN DDPF-RELATED"/>
    <property type="match status" value="1"/>
</dbReference>
<keyword evidence="3" id="KW-0547">Nucleotide-binding</keyword>
<comment type="similarity">
    <text evidence="1">Belongs to the ABC transporter superfamily.</text>
</comment>
<dbReference type="SUPFAM" id="SSF52540">
    <property type="entry name" value="P-loop containing nucleoside triphosphate hydrolases"/>
    <property type="match status" value="1"/>
</dbReference>
<dbReference type="PANTHER" id="PTHR43776">
    <property type="entry name" value="TRANSPORT ATP-BINDING PROTEIN"/>
    <property type="match status" value="1"/>
</dbReference>
<accession>A0A1H9RLP4</accession>
<dbReference type="STRING" id="416874.SAMN04487958_102457"/>
<dbReference type="RefSeq" id="WP_092825808.1">
    <property type="nucleotide sequence ID" value="NZ_FOGS01000002.1"/>
</dbReference>
<evidence type="ECO:0000259" key="5">
    <source>
        <dbReference type="PROSITE" id="PS50893"/>
    </source>
</evidence>
<feature type="domain" description="ABC transporter" evidence="5">
    <location>
        <begin position="2"/>
        <end position="212"/>
    </location>
</feature>
<evidence type="ECO:0000256" key="3">
    <source>
        <dbReference type="ARBA" id="ARBA00022741"/>
    </source>
</evidence>
<dbReference type="InterPro" id="IPR027417">
    <property type="entry name" value="P-loop_NTPase"/>
</dbReference>
<dbReference type="AlphaFoldDB" id="A0A1H9RLP4"/>
<evidence type="ECO:0000313" key="6">
    <source>
        <dbReference type="EMBL" id="SER73465.1"/>
    </source>
</evidence>
<dbReference type="EMBL" id="FOGS01000002">
    <property type="protein sequence ID" value="SER73465.1"/>
    <property type="molecule type" value="Genomic_DNA"/>
</dbReference>
<keyword evidence="4 6" id="KW-0067">ATP-binding</keyword>
<dbReference type="SMART" id="SM00382">
    <property type="entry name" value="AAA"/>
    <property type="match status" value="1"/>
</dbReference>
<evidence type="ECO:0000256" key="4">
    <source>
        <dbReference type="ARBA" id="ARBA00022840"/>
    </source>
</evidence>
<sequence>MLNAYRLHHAFADQTAVLDNVSLSLEAGEWLGLSGHSGAGKSTLGQLLAGHLAPQAGTIEVDGEALPRSGLQPVQWLPQAPELSVNPRWRVKRILEEAWTPPAELREAFGIEPGWLNRYPGALSGGELQRVCVLRALAPGVRCLVADEISSMLDPLTQLALWQALREVVDERRLGVLVISHDAALLERLCPRQLTLSEGRLSPSVRHGAQSA</sequence>
<gene>
    <name evidence="6" type="ORF">SAMN04487958_102457</name>
</gene>
<dbReference type="GO" id="GO:0005524">
    <property type="term" value="F:ATP binding"/>
    <property type="evidence" value="ECO:0007669"/>
    <property type="project" value="UniProtKB-KW"/>
</dbReference>
<dbReference type="GO" id="GO:0055085">
    <property type="term" value="P:transmembrane transport"/>
    <property type="evidence" value="ECO:0007669"/>
    <property type="project" value="UniProtKB-ARBA"/>
</dbReference>
<reference evidence="7" key="1">
    <citation type="submission" date="2016-10" db="EMBL/GenBank/DDBJ databases">
        <authorList>
            <person name="Varghese N."/>
            <person name="Submissions S."/>
        </authorList>
    </citation>
    <scope>NUCLEOTIDE SEQUENCE [LARGE SCALE GENOMIC DNA]</scope>
    <source>
        <strain evidence="7">CGMCC 1.6495</strain>
    </source>
</reference>
<dbReference type="Gene3D" id="3.40.50.300">
    <property type="entry name" value="P-loop containing nucleotide triphosphate hydrolases"/>
    <property type="match status" value="1"/>
</dbReference>
<dbReference type="InterPro" id="IPR003593">
    <property type="entry name" value="AAA+_ATPase"/>
</dbReference>
<dbReference type="Proteomes" id="UP000198505">
    <property type="component" value="Unassembled WGS sequence"/>
</dbReference>
<dbReference type="Pfam" id="PF00005">
    <property type="entry name" value="ABC_tran"/>
    <property type="match status" value="1"/>
</dbReference>